<gene>
    <name evidence="1" type="ORF">B0O44_108200</name>
</gene>
<keyword evidence="2" id="KW-1185">Reference proteome</keyword>
<evidence type="ECO:0000313" key="1">
    <source>
        <dbReference type="EMBL" id="PYF70772.1"/>
    </source>
</evidence>
<sequence>MAKIKNGILGGFSGKVGTVVGYNLYGEDHVRGLPKKKRYTAAEKHNQKKFKFVQAHLKPLKPLLKVGFKNYFTKTGGYRAAVAYTRKIAFMEDDAGFYIDPALFKISGGQLEGLKDPAVKFEKPGQLLFTWNTAAITYRPAESDQVMVLVYDTERKKEITRIFDGAFRKDGVLKVSVPAKFKGKTAEVYVAVVAADRGSQSDSQYLGQITIPK</sequence>
<dbReference type="AlphaFoldDB" id="A0A318U9W4"/>
<dbReference type="Proteomes" id="UP000248198">
    <property type="component" value="Unassembled WGS sequence"/>
</dbReference>
<comment type="caution">
    <text evidence="1">The sequence shown here is derived from an EMBL/GenBank/DDBJ whole genome shotgun (WGS) entry which is preliminary data.</text>
</comment>
<dbReference type="EMBL" id="QKLU01000008">
    <property type="protein sequence ID" value="PYF70772.1"/>
    <property type="molecule type" value="Genomic_DNA"/>
</dbReference>
<dbReference type="Pfam" id="PF19781">
    <property type="entry name" value="DUF6266"/>
    <property type="match status" value="1"/>
</dbReference>
<proteinExistence type="predicted"/>
<name>A0A318U9W4_9SPHI</name>
<protein>
    <submittedName>
        <fullName evidence="1">Uncharacterized protein</fullName>
    </submittedName>
</protein>
<evidence type="ECO:0000313" key="2">
    <source>
        <dbReference type="Proteomes" id="UP000248198"/>
    </source>
</evidence>
<dbReference type="InterPro" id="IPR046233">
    <property type="entry name" value="DUF6266"/>
</dbReference>
<dbReference type="RefSeq" id="WP_110833983.1">
    <property type="nucleotide sequence ID" value="NZ_QKLU01000008.1"/>
</dbReference>
<dbReference type="OrthoDB" id="821958at2"/>
<reference evidence="1 2" key="1">
    <citation type="submission" date="2018-06" db="EMBL/GenBank/DDBJ databases">
        <title>Genomic Encyclopedia of Archaeal and Bacterial Type Strains, Phase II (KMG-II): from individual species to whole genera.</title>
        <authorList>
            <person name="Goeker M."/>
        </authorList>
    </citation>
    <scope>NUCLEOTIDE SEQUENCE [LARGE SCALE GENOMIC DNA]</scope>
    <source>
        <strain evidence="1 2">DSM 27372</strain>
    </source>
</reference>
<organism evidence="1 2">
    <name type="scientific">Pedobacter nutrimenti</name>
    <dbReference type="NCBI Taxonomy" id="1241337"/>
    <lineage>
        <taxon>Bacteria</taxon>
        <taxon>Pseudomonadati</taxon>
        <taxon>Bacteroidota</taxon>
        <taxon>Sphingobacteriia</taxon>
        <taxon>Sphingobacteriales</taxon>
        <taxon>Sphingobacteriaceae</taxon>
        <taxon>Pedobacter</taxon>
    </lineage>
</organism>
<accession>A0A318U9W4</accession>